<comment type="caution">
    <text evidence="1">The sequence shown here is derived from an EMBL/GenBank/DDBJ whole genome shotgun (WGS) entry which is preliminary data.</text>
</comment>
<reference evidence="1 2" key="1">
    <citation type="journal article" date="2023" name="Insect Mol. Biol.">
        <title>Genome sequencing provides insights into the evolution of gene families encoding plant cell wall-degrading enzymes in longhorned beetles.</title>
        <authorList>
            <person name="Shin N.R."/>
            <person name="Okamura Y."/>
            <person name="Kirsch R."/>
            <person name="Pauchet Y."/>
        </authorList>
    </citation>
    <scope>NUCLEOTIDE SEQUENCE [LARGE SCALE GENOMIC DNA]</scope>
    <source>
        <strain evidence="1">EAD_L_NR</strain>
    </source>
</reference>
<gene>
    <name evidence="1" type="ORF">NQ315_013532</name>
</gene>
<protein>
    <submittedName>
        <fullName evidence="1">Uncharacterized protein</fullName>
    </submittedName>
</protein>
<proteinExistence type="predicted"/>
<dbReference type="AlphaFoldDB" id="A0AAV8VAW6"/>
<sequence>MADAAIINLNEINEMISADLELHELKPLTKLAVGKPYTIKTFTITNTRFGKTILALLFDVSEGVTFKSFLPQRVLKAFTEDVVTSINMSQEKYTLTYLGQSKPSVASIKPSYWSKLVHLLLLLLPISPYLLNQINMSNTSSNWLGSEELDLMVDALSVQLYYLANEERLTGVLEEDEEVHCPHAECSEYCISKMENYLLGGNLCRQYLFGVLNLEEFCQAMVNADLKKYLFEISNYLPGSVRNKFGLYETSDYGSDGSDGEGQS</sequence>
<name>A0AAV8VAW6_9CUCU</name>
<dbReference type="Proteomes" id="UP001159042">
    <property type="component" value="Unassembled WGS sequence"/>
</dbReference>
<dbReference type="EMBL" id="JANEYG010000196">
    <property type="protein sequence ID" value="KAJ8911395.1"/>
    <property type="molecule type" value="Genomic_DNA"/>
</dbReference>
<evidence type="ECO:0000313" key="1">
    <source>
        <dbReference type="EMBL" id="KAJ8911395.1"/>
    </source>
</evidence>
<accession>A0AAV8VAW6</accession>
<evidence type="ECO:0000313" key="2">
    <source>
        <dbReference type="Proteomes" id="UP001159042"/>
    </source>
</evidence>
<keyword evidence="2" id="KW-1185">Reference proteome</keyword>
<organism evidence="1 2">
    <name type="scientific">Exocentrus adspersus</name>
    <dbReference type="NCBI Taxonomy" id="1586481"/>
    <lineage>
        <taxon>Eukaryota</taxon>
        <taxon>Metazoa</taxon>
        <taxon>Ecdysozoa</taxon>
        <taxon>Arthropoda</taxon>
        <taxon>Hexapoda</taxon>
        <taxon>Insecta</taxon>
        <taxon>Pterygota</taxon>
        <taxon>Neoptera</taxon>
        <taxon>Endopterygota</taxon>
        <taxon>Coleoptera</taxon>
        <taxon>Polyphaga</taxon>
        <taxon>Cucujiformia</taxon>
        <taxon>Chrysomeloidea</taxon>
        <taxon>Cerambycidae</taxon>
        <taxon>Lamiinae</taxon>
        <taxon>Acanthocinini</taxon>
        <taxon>Exocentrus</taxon>
    </lineage>
</organism>